<dbReference type="EMBL" id="MT141452">
    <property type="protein sequence ID" value="QJA61767.1"/>
    <property type="molecule type" value="Genomic_DNA"/>
</dbReference>
<name>A0A6M3IXN1_9ZZZZ</name>
<dbReference type="Gene3D" id="2.160.20.80">
    <property type="entry name" value="E3 ubiquitin-protein ligase SopA"/>
    <property type="match status" value="1"/>
</dbReference>
<reference evidence="1" key="1">
    <citation type="submission" date="2020-03" db="EMBL/GenBank/DDBJ databases">
        <title>The deep terrestrial virosphere.</title>
        <authorList>
            <person name="Holmfeldt K."/>
            <person name="Nilsson E."/>
            <person name="Simone D."/>
            <person name="Lopez-Fernandez M."/>
            <person name="Wu X."/>
            <person name="de Brujin I."/>
            <person name="Lundin D."/>
            <person name="Andersson A."/>
            <person name="Bertilsson S."/>
            <person name="Dopson M."/>
        </authorList>
    </citation>
    <scope>NUCLEOTIDE SEQUENCE</scope>
    <source>
        <strain evidence="1">MM415B00894</strain>
    </source>
</reference>
<dbReference type="InterPro" id="IPR001646">
    <property type="entry name" value="5peptide_repeat"/>
</dbReference>
<sequence>MEVKIVARYPRFACTVPGCVFDVPTSQDPALPGGDGEIRLDYTEAGPSSQLALRAPGDTVGAYSADLDAGNPTDVTLTSAGGHYVVISAVTSATLAAVVADTNYHLRVVGVGDTLWHDNLSASFKASVEAAVRAGIDFEGADFDGADLSGADLRGMKAAHASFRGANLMGAKVAASTIAYADFTGAKIEGLVGTPSEMTAAVFTGVDEAEEVVGGLSVGSRAVSASDAVEAVDSTLIVTTGSGAAVVLTLPAAASYPGKRFRFIKADAGTTAGQIAVAGAETFSGAASPLLLSTRYHGWDIESDGTNWQTSYLTIVLPLAASEKAAASGVASLSSGSLVVQDPANATATPTAAKIPIADAGGKMTLGWLHRAPTVPGSYPYAVLAADEVITAIEGTGANNVITLPAATGGGREITVVCIGIDVGAGTLQVDPDGTEQINALGAGVAYTALDAVGDVITLKDCAAGQWWVIGGEVS</sequence>
<accession>A0A6M3IXN1</accession>
<evidence type="ECO:0000313" key="1">
    <source>
        <dbReference type="EMBL" id="QJA61767.1"/>
    </source>
</evidence>
<dbReference type="SUPFAM" id="SSF141571">
    <property type="entry name" value="Pentapeptide repeat-like"/>
    <property type="match status" value="1"/>
</dbReference>
<protein>
    <submittedName>
        <fullName evidence="1">Uncharacterized protein</fullName>
    </submittedName>
</protein>
<organism evidence="1">
    <name type="scientific">viral metagenome</name>
    <dbReference type="NCBI Taxonomy" id="1070528"/>
    <lineage>
        <taxon>unclassified sequences</taxon>
        <taxon>metagenomes</taxon>
        <taxon>organismal metagenomes</taxon>
    </lineage>
</organism>
<dbReference type="AlphaFoldDB" id="A0A6M3IXN1"/>
<dbReference type="Pfam" id="PF00805">
    <property type="entry name" value="Pentapeptide"/>
    <property type="match status" value="1"/>
</dbReference>
<proteinExistence type="predicted"/>
<gene>
    <name evidence="1" type="ORF">MM415B00894_0022</name>
</gene>